<dbReference type="CDD" id="cd00041">
    <property type="entry name" value="CUB"/>
    <property type="match status" value="1"/>
</dbReference>
<keyword evidence="12" id="KW-1185">Reference proteome</keyword>
<dbReference type="PANTHER" id="PTHR24252">
    <property type="entry name" value="ACROSIN-RELATED"/>
    <property type="match status" value="1"/>
</dbReference>
<dbReference type="AlphaFoldDB" id="A0A8S1B8T9"/>
<dbReference type="SUPFAM" id="SSF50494">
    <property type="entry name" value="Trypsin-like serine proteases"/>
    <property type="match status" value="1"/>
</dbReference>
<protein>
    <recommendedName>
        <fullName evidence="13">Venom serine protease 34</fullName>
    </recommendedName>
</protein>
<keyword evidence="4" id="KW-0378">Hydrolase</keyword>
<dbReference type="InterPro" id="IPR009003">
    <property type="entry name" value="Peptidase_S1_PA"/>
</dbReference>
<accession>A0A8S1B8T9</accession>
<comment type="caution">
    <text evidence="11">The sequence shown here is derived from an EMBL/GenBank/DDBJ whole genome shotgun (WGS) entry which is preliminary data.</text>
</comment>
<feature type="chain" id="PRO_5035801116" description="Venom serine protease 34" evidence="8">
    <location>
        <begin position="22"/>
        <end position="397"/>
    </location>
</feature>
<evidence type="ECO:0000256" key="6">
    <source>
        <dbReference type="ARBA" id="ARBA00023157"/>
    </source>
</evidence>
<feature type="domain" description="Peptidase S1" evidence="10">
    <location>
        <begin position="158"/>
        <end position="391"/>
    </location>
</feature>
<dbReference type="GO" id="GO:0005576">
    <property type="term" value="C:extracellular region"/>
    <property type="evidence" value="ECO:0007669"/>
    <property type="project" value="UniProtKB-SubCell"/>
</dbReference>
<dbReference type="SMART" id="SM00020">
    <property type="entry name" value="Tryp_SPc"/>
    <property type="match status" value="1"/>
</dbReference>
<dbReference type="PRINTS" id="PR00722">
    <property type="entry name" value="CHYMOTRYPSIN"/>
</dbReference>
<evidence type="ECO:0008006" key="13">
    <source>
        <dbReference type="Google" id="ProtNLM"/>
    </source>
</evidence>
<keyword evidence="2" id="KW-0964">Secreted</keyword>
<evidence type="ECO:0000313" key="12">
    <source>
        <dbReference type="Proteomes" id="UP000494106"/>
    </source>
</evidence>
<dbReference type="PROSITE" id="PS01180">
    <property type="entry name" value="CUB"/>
    <property type="match status" value="1"/>
</dbReference>
<feature type="signal peptide" evidence="8">
    <location>
        <begin position="1"/>
        <end position="21"/>
    </location>
</feature>
<dbReference type="Gene3D" id="2.60.120.290">
    <property type="entry name" value="Spermadhesin, CUB domain"/>
    <property type="match status" value="1"/>
</dbReference>
<name>A0A8S1B8T9_ARCPL</name>
<dbReference type="GO" id="GO:0004252">
    <property type="term" value="F:serine-type endopeptidase activity"/>
    <property type="evidence" value="ECO:0007669"/>
    <property type="project" value="InterPro"/>
</dbReference>
<comment type="caution">
    <text evidence="7">Lacks conserved residue(s) required for the propagation of feature annotation.</text>
</comment>
<keyword evidence="5" id="KW-0720">Serine protease</keyword>
<organism evidence="11 12">
    <name type="scientific">Arctia plantaginis</name>
    <name type="common">Wood tiger moth</name>
    <name type="synonym">Phalaena plantaginis</name>
    <dbReference type="NCBI Taxonomy" id="874455"/>
    <lineage>
        <taxon>Eukaryota</taxon>
        <taxon>Metazoa</taxon>
        <taxon>Ecdysozoa</taxon>
        <taxon>Arthropoda</taxon>
        <taxon>Hexapoda</taxon>
        <taxon>Insecta</taxon>
        <taxon>Pterygota</taxon>
        <taxon>Neoptera</taxon>
        <taxon>Endopterygota</taxon>
        <taxon>Lepidoptera</taxon>
        <taxon>Glossata</taxon>
        <taxon>Ditrysia</taxon>
        <taxon>Noctuoidea</taxon>
        <taxon>Erebidae</taxon>
        <taxon>Arctiinae</taxon>
        <taxon>Arctia</taxon>
    </lineage>
</organism>
<evidence type="ECO:0000256" key="2">
    <source>
        <dbReference type="ARBA" id="ARBA00022525"/>
    </source>
</evidence>
<gene>
    <name evidence="11" type="ORF">APLA_LOCUS14792</name>
</gene>
<dbReference type="PANTHER" id="PTHR24252:SF7">
    <property type="entry name" value="HYALIN"/>
    <property type="match status" value="1"/>
</dbReference>
<dbReference type="InterPro" id="IPR001254">
    <property type="entry name" value="Trypsin_dom"/>
</dbReference>
<dbReference type="InterPro" id="IPR001314">
    <property type="entry name" value="Peptidase_S1A"/>
</dbReference>
<dbReference type="Pfam" id="PF00431">
    <property type="entry name" value="CUB"/>
    <property type="match status" value="1"/>
</dbReference>
<dbReference type="Pfam" id="PF00089">
    <property type="entry name" value="Trypsin"/>
    <property type="match status" value="1"/>
</dbReference>
<dbReference type="GO" id="GO:0006508">
    <property type="term" value="P:proteolysis"/>
    <property type="evidence" value="ECO:0007669"/>
    <property type="project" value="UniProtKB-KW"/>
</dbReference>
<sequence>MLPKMKFDWVLLFWFLREVVAQDNNCNYYQNVAPTRTANILSPNYPSNYRPGIMCRWIVDCPTGYNCRLDCPEISLPPSTSCMLDRLLVSKSGDSQLAAADTYCGKRTLSVVSTRQRIVLGLITTTNSNGGRFMCQVSAQPVNLTTNCSCGLRRRNRIVGGKETGINEYPMIVGIVDARIIQIKCGATIISRRYVLTAAHCLTSLIPEQTAIIVGEHNVSSNDSPATKGYRVSSFIPHPQYSDSNYDYDIALIRVREAIEFSDRVGPVCLPFKFENDDFYGKKVTVLGWGTIFVGGPVSSVLLEADLDVISQTQCKYKEPSVTNRQICTFTRGKDACQDDSGGPLLFTDPQTALLFVVGIVSSGRSCATGDSPGINTRVTAFLDWIVTTTRNNFCTK</sequence>
<evidence type="ECO:0000259" key="9">
    <source>
        <dbReference type="PROSITE" id="PS01180"/>
    </source>
</evidence>
<dbReference type="PROSITE" id="PS50240">
    <property type="entry name" value="TRYPSIN_DOM"/>
    <property type="match status" value="1"/>
</dbReference>
<keyword evidence="6" id="KW-1015">Disulfide bond</keyword>
<reference evidence="11 12" key="1">
    <citation type="submission" date="2020-04" db="EMBL/GenBank/DDBJ databases">
        <authorList>
            <person name="Wallbank WR R."/>
            <person name="Pardo Diaz C."/>
            <person name="Kozak K."/>
            <person name="Martin S."/>
            <person name="Jiggins C."/>
            <person name="Moest M."/>
            <person name="Warren A I."/>
            <person name="Byers J.R.P. K."/>
            <person name="Montejo-Kovacevich G."/>
            <person name="Yen C E."/>
        </authorList>
    </citation>
    <scope>NUCLEOTIDE SEQUENCE [LARGE SCALE GENOMIC DNA]</scope>
</reference>
<dbReference type="SUPFAM" id="SSF49854">
    <property type="entry name" value="Spermadhesin, CUB domain"/>
    <property type="match status" value="1"/>
</dbReference>
<evidence type="ECO:0000256" key="7">
    <source>
        <dbReference type="PROSITE-ProRule" id="PRU00059"/>
    </source>
</evidence>
<dbReference type="OrthoDB" id="6380398at2759"/>
<evidence type="ECO:0000313" key="11">
    <source>
        <dbReference type="EMBL" id="CAB3255221.1"/>
    </source>
</evidence>
<dbReference type="CDD" id="cd00190">
    <property type="entry name" value="Tryp_SPc"/>
    <property type="match status" value="1"/>
</dbReference>
<dbReference type="EMBL" id="CADEBC010000572">
    <property type="protein sequence ID" value="CAB3255221.1"/>
    <property type="molecule type" value="Genomic_DNA"/>
</dbReference>
<dbReference type="Proteomes" id="UP000494106">
    <property type="component" value="Unassembled WGS sequence"/>
</dbReference>
<dbReference type="InterPro" id="IPR000859">
    <property type="entry name" value="CUB_dom"/>
</dbReference>
<comment type="subcellular location">
    <subcellularLocation>
        <location evidence="1">Secreted</location>
    </subcellularLocation>
</comment>
<dbReference type="InterPro" id="IPR018114">
    <property type="entry name" value="TRYPSIN_HIS"/>
</dbReference>
<evidence type="ECO:0000256" key="1">
    <source>
        <dbReference type="ARBA" id="ARBA00004613"/>
    </source>
</evidence>
<evidence type="ECO:0000256" key="5">
    <source>
        <dbReference type="ARBA" id="ARBA00022825"/>
    </source>
</evidence>
<evidence type="ECO:0000256" key="8">
    <source>
        <dbReference type="SAM" id="SignalP"/>
    </source>
</evidence>
<evidence type="ECO:0000256" key="3">
    <source>
        <dbReference type="ARBA" id="ARBA00022670"/>
    </source>
</evidence>
<proteinExistence type="predicted"/>
<dbReference type="InterPro" id="IPR043504">
    <property type="entry name" value="Peptidase_S1_PA_chymotrypsin"/>
</dbReference>
<dbReference type="InterPro" id="IPR035914">
    <property type="entry name" value="Sperma_CUB_dom_sf"/>
</dbReference>
<keyword evidence="8" id="KW-0732">Signal</keyword>
<feature type="domain" description="CUB" evidence="9">
    <location>
        <begin position="26"/>
        <end position="140"/>
    </location>
</feature>
<dbReference type="Gene3D" id="2.40.10.10">
    <property type="entry name" value="Trypsin-like serine proteases"/>
    <property type="match status" value="1"/>
</dbReference>
<dbReference type="PROSITE" id="PS00134">
    <property type="entry name" value="TRYPSIN_HIS"/>
    <property type="match status" value="1"/>
</dbReference>
<dbReference type="FunFam" id="2.40.10.10:FF:000015">
    <property type="entry name" value="Atrial natriuretic peptide-converting enzyme"/>
    <property type="match status" value="1"/>
</dbReference>
<keyword evidence="3" id="KW-0645">Protease</keyword>
<evidence type="ECO:0000256" key="4">
    <source>
        <dbReference type="ARBA" id="ARBA00022801"/>
    </source>
</evidence>
<evidence type="ECO:0000259" key="10">
    <source>
        <dbReference type="PROSITE" id="PS50240"/>
    </source>
</evidence>